<dbReference type="Proteomes" id="UP000783686">
    <property type="component" value="Unassembled WGS sequence"/>
</dbReference>
<accession>A0A811KBS9</accession>
<organism evidence="2 3">
    <name type="scientific">Bursaphelenchus okinawaensis</name>
    <dbReference type="NCBI Taxonomy" id="465554"/>
    <lineage>
        <taxon>Eukaryota</taxon>
        <taxon>Metazoa</taxon>
        <taxon>Ecdysozoa</taxon>
        <taxon>Nematoda</taxon>
        <taxon>Chromadorea</taxon>
        <taxon>Rhabditida</taxon>
        <taxon>Tylenchina</taxon>
        <taxon>Tylenchomorpha</taxon>
        <taxon>Aphelenchoidea</taxon>
        <taxon>Aphelenchoididae</taxon>
        <taxon>Bursaphelenchus</taxon>
    </lineage>
</organism>
<feature type="region of interest" description="Disordered" evidence="1">
    <location>
        <begin position="61"/>
        <end position="150"/>
    </location>
</feature>
<evidence type="ECO:0000313" key="2">
    <source>
        <dbReference type="EMBL" id="CAD5213581.1"/>
    </source>
</evidence>
<evidence type="ECO:0000256" key="1">
    <source>
        <dbReference type="SAM" id="MobiDB-lite"/>
    </source>
</evidence>
<sequence length="200" mass="22752">MLPKFTCVRDWKRYIEQQVAEMEKQHHLLGRRIIMVHGLLMEMPEEEQNFNYKRDDTSVGSDWSITGGFMPQPKPEPEESTHKRSADNKKDPPPTTSSSFQPAITPIKQESRSSSNCEECVKFPDETSTIGLHEPTPQSRSEKKSTGLDTRCVGSSNATAQFTQSKRGGVIALCEGAIYYSQGNCWHVWELSRNLREIQM</sequence>
<reference evidence="2" key="1">
    <citation type="submission" date="2020-09" db="EMBL/GenBank/DDBJ databases">
        <authorList>
            <person name="Kikuchi T."/>
        </authorList>
    </citation>
    <scope>NUCLEOTIDE SEQUENCE</scope>
    <source>
        <strain evidence="2">SH1</strain>
    </source>
</reference>
<dbReference type="Proteomes" id="UP000614601">
    <property type="component" value="Unassembled WGS sequence"/>
</dbReference>
<evidence type="ECO:0000313" key="3">
    <source>
        <dbReference type="Proteomes" id="UP000614601"/>
    </source>
</evidence>
<gene>
    <name evidence="2" type="ORF">BOKJ2_LOCUS5164</name>
</gene>
<dbReference type="EMBL" id="CAJFDH010000003">
    <property type="protein sequence ID" value="CAD5213581.1"/>
    <property type="molecule type" value="Genomic_DNA"/>
</dbReference>
<protein>
    <submittedName>
        <fullName evidence="2">Uncharacterized protein</fullName>
    </submittedName>
</protein>
<feature type="compositionally biased region" description="Basic and acidic residues" evidence="1">
    <location>
        <begin position="75"/>
        <end position="92"/>
    </location>
</feature>
<comment type="caution">
    <text evidence="2">The sequence shown here is derived from an EMBL/GenBank/DDBJ whole genome shotgun (WGS) entry which is preliminary data.</text>
</comment>
<proteinExistence type="predicted"/>
<dbReference type="AlphaFoldDB" id="A0A811KBS9"/>
<keyword evidence="3" id="KW-1185">Reference proteome</keyword>
<name>A0A811KBS9_9BILA</name>
<dbReference type="EMBL" id="CAJFCW020000003">
    <property type="protein sequence ID" value="CAG9101153.1"/>
    <property type="molecule type" value="Genomic_DNA"/>
</dbReference>